<evidence type="ECO:0000259" key="2">
    <source>
        <dbReference type="Pfam" id="PF01182"/>
    </source>
</evidence>
<sequence>MRIQVVSKDNFASAAADVITQYLSVKRDIQVCFTAGKTPIEPYREMVRRFKNGQFHPQKVTAFTLDEYAGIRKTDPHACFQTLSKHLYQGMDWPQDQLITYNEGLSVEAAAENYEESVVRGGGFELSILGIGVNGHVGFNEPGTSFDSRTHVAELAAATIRQAHDEGWGNAPKFGLTLGIGTLRESKHVLLIANGRNKADIVARIVDGDISETVPATAFREHPDSLLLIDEQAASQL</sequence>
<dbReference type="EMBL" id="LJCO01000042">
    <property type="protein sequence ID" value="KPV43936.1"/>
    <property type="molecule type" value="Genomic_DNA"/>
</dbReference>
<comment type="caution">
    <text evidence="3">The sequence shown here is derived from an EMBL/GenBank/DDBJ whole genome shotgun (WGS) entry which is preliminary data.</text>
</comment>
<proteinExistence type="predicted"/>
<dbReference type="InterPro" id="IPR037171">
    <property type="entry name" value="NagB/RpiA_transferase-like"/>
</dbReference>
<dbReference type="Gene3D" id="3.40.50.1360">
    <property type="match status" value="1"/>
</dbReference>
<gene>
    <name evidence="3" type="ORF">AN477_09420</name>
</gene>
<dbReference type="InterPro" id="IPR052960">
    <property type="entry name" value="GlcN6P_deaminase-like"/>
</dbReference>
<name>A0A0P9EL40_9BACL</name>
<keyword evidence="4" id="KW-1185">Reference proteome</keyword>
<dbReference type="PANTHER" id="PTHR42892:SF1">
    <property type="entry name" value="GLUCOSAMINE-6-PHOSPHATE ISOMERASE"/>
    <property type="match status" value="1"/>
</dbReference>
<dbReference type="RefSeq" id="WP_054968903.1">
    <property type="nucleotide sequence ID" value="NZ_LJCO01000042.1"/>
</dbReference>
<keyword evidence="1" id="KW-0119">Carbohydrate metabolism</keyword>
<protein>
    <recommendedName>
        <fullName evidence="2">Glucosamine/galactosamine-6-phosphate isomerase domain-containing protein</fullName>
    </recommendedName>
</protein>
<evidence type="ECO:0000313" key="3">
    <source>
        <dbReference type="EMBL" id="KPV43936.1"/>
    </source>
</evidence>
<dbReference type="OrthoDB" id="9791139at2"/>
<dbReference type="InterPro" id="IPR004547">
    <property type="entry name" value="Glucosamine6P_isomerase"/>
</dbReference>
<dbReference type="GO" id="GO:0004342">
    <property type="term" value="F:glucosamine-6-phosphate deaminase activity"/>
    <property type="evidence" value="ECO:0007669"/>
    <property type="project" value="InterPro"/>
</dbReference>
<accession>A0A0P9EL40</accession>
<dbReference type="Proteomes" id="UP000050482">
    <property type="component" value="Unassembled WGS sequence"/>
</dbReference>
<feature type="domain" description="Glucosamine/galactosamine-6-phosphate isomerase" evidence="2">
    <location>
        <begin position="10"/>
        <end position="222"/>
    </location>
</feature>
<dbReference type="AlphaFoldDB" id="A0A0P9EL40"/>
<evidence type="ECO:0000313" key="4">
    <source>
        <dbReference type="Proteomes" id="UP000050482"/>
    </source>
</evidence>
<dbReference type="STRING" id="471514.AN477_09420"/>
<dbReference type="InterPro" id="IPR006148">
    <property type="entry name" value="Glc/Gal-6P_isomerase"/>
</dbReference>
<dbReference type="Pfam" id="PF01182">
    <property type="entry name" value="Glucosamine_iso"/>
    <property type="match status" value="1"/>
</dbReference>
<reference evidence="3 4" key="1">
    <citation type="submission" date="2015-09" db="EMBL/GenBank/DDBJ databases">
        <title>Draft genome sequence of Alicyclobacillus ferrooxydans DSM 22381.</title>
        <authorList>
            <person name="Hemp J."/>
        </authorList>
    </citation>
    <scope>NUCLEOTIDE SEQUENCE [LARGE SCALE GENOMIC DNA]</scope>
    <source>
        <strain evidence="3 4">TC-34</strain>
    </source>
</reference>
<dbReference type="PANTHER" id="PTHR42892">
    <property type="entry name" value="GLUCOSAMINE-6-PHOSPHATE DEAMINASE-LIKE PROTEIN BT_0258-RELATED"/>
    <property type="match status" value="1"/>
</dbReference>
<dbReference type="GO" id="GO:0006044">
    <property type="term" value="P:N-acetylglucosamine metabolic process"/>
    <property type="evidence" value="ECO:0007669"/>
    <property type="project" value="InterPro"/>
</dbReference>
<dbReference type="PATRIC" id="fig|471514.4.peg.457"/>
<evidence type="ECO:0000256" key="1">
    <source>
        <dbReference type="ARBA" id="ARBA00023277"/>
    </source>
</evidence>
<dbReference type="GO" id="GO:0005975">
    <property type="term" value="P:carbohydrate metabolic process"/>
    <property type="evidence" value="ECO:0007669"/>
    <property type="project" value="InterPro"/>
</dbReference>
<dbReference type="SUPFAM" id="SSF100950">
    <property type="entry name" value="NagB/RpiA/CoA transferase-like"/>
    <property type="match status" value="1"/>
</dbReference>
<dbReference type="CDD" id="cd01399">
    <property type="entry name" value="GlcN6P_deaminase"/>
    <property type="match status" value="1"/>
</dbReference>
<organism evidence="3 4">
    <name type="scientific">Alicyclobacillus ferrooxydans</name>
    <dbReference type="NCBI Taxonomy" id="471514"/>
    <lineage>
        <taxon>Bacteria</taxon>
        <taxon>Bacillati</taxon>
        <taxon>Bacillota</taxon>
        <taxon>Bacilli</taxon>
        <taxon>Bacillales</taxon>
        <taxon>Alicyclobacillaceae</taxon>
        <taxon>Alicyclobacillus</taxon>
    </lineage>
</organism>